<gene>
    <name evidence="2" type="ORF">CI238_09157</name>
</gene>
<organism evidence="2 3">
    <name type="scientific">Colletotrichum incanum</name>
    <name type="common">Soybean anthracnose fungus</name>
    <dbReference type="NCBI Taxonomy" id="1573173"/>
    <lineage>
        <taxon>Eukaryota</taxon>
        <taxon>Fungi</taxon>
        <taxon>Dikarya</taxon>
        <taxon>Ascomycota</taxon>
        <taxon>Pezizomycotina</taxon>
        <taxon>Sordariomycetes</taxon>
        <taxon>Hypocreomycetidae</taxon>
        <taxon>Glomerellales</taxon>
        <taxon>Glomerellaceae</taxon>
        <taxon>Colletotrichum</taxon>
        <taxon>Colletotrichum spaethianum species complex</taxon>
    </lineage>
</organism>
<dbReference type="SUPFAM" id="SSF82153">
    <property type="entry name" value="FAS1 domain"/>
    <property type="match status" value="2"/>
</dbReference>
<proteinExistence type="predicted"/>
<dbReference type="InterPro" id="IPR050904">
    <property type="entry name" value="Adhesion/Biosynth-related"/>
</dbReference>
<dbReference type="InterPro" id="IPR036378">
    <property type="entry name" value="FAS1_dom_sf"/>
</dbReference>
<feature type="domain" description="FAS1" evidence="1">
    <location>
        <begin position="214"/>
        <end position="343"/>
    </location>
</feature>
<feature type="domain" description="FAS1" evidence="1">
    <location>
        <begin position="67"/>
        <end position="210"/>
    </location>
</feature>
<feature type="non-terminal residue" evidence="2">
    <location>
        <position position="1"/>
    </location>
</feature>
<dbReference type="Gene3D" id="2.30.180.10">
    <property type="entry name" value="FAS1 domain"/>
    <property type="match status" value="2"/>
</dbReference>
<dbReference type="AlphaFoldDB" id="A0A162NTU9"/>
<name>A0A162NTU9_COLIC</name>
<keyword evidence="3" id="KW-1185">Reference proteome</keyword>
<reference evidence="2 3" key="1">
    <citation type="submission" date="2015-06" db="EMBL/GenBank/DDBJ databases">
        <title>Survival trade-offs in plant roots during colonization by closely related pathogenic and mutualistic fungi.</title>
        <authorList>
            <person name="Hacquard S."/>
            <person name="Kracher B."/>
            <person name="Hiruma K."/>
            <person name="Weinman A."/>
            <person name="Muench P."/>
            <person name="Garrido Oter R."/>
            <person name="Ver Loren van Themaat E."/>
            <person name="Dallerey J.-F."/>
            <person name="Damm U."/>
            <person name="Henrissat B."/>
            <person name="Lespinet O."/>
            <person name="Thon M."/>
            <person name="Kemen E."/>
            <person name="McHardy A.C."/>
            <person name="Schulze-Lefert P."/>
            <person name="O'Connell R.J."/>
        </authorList>
    </citation>
    <scope>NUCLEOTIDE SEQUENCE [LARGE SCALE GENOMIC DNA]</scope>
    <source>
        <strain evidence="2 3">MAFF 238704</strain>
    </source>
</reference>
<evidence type="ECO:0000313" key="3">
    <source>
        <dbReference type="Proteomes" id="UP000076584"/>
    </source>
</evidence>
<dbReference type="PANTHER" id="PTHR10900:SF77">
    <property type="entry name" value="FI19380P1"/>
    <property type="match status" value="1"/>
</dbReference>
<dbReference type="PROSITE" id="PS50213">
    <property type="entry name" value="FAS1"/>
    <property type="match status" value="2"/>
</dbReference>
<protein>
    <submittedName>
        <fullName evidence="2">Fasciclin domain-containing protein</fullName>
    </submittedName>
</protein>
<accession>A0A162NTU9</accession>
<dbReference type="STRING" id="1573173.A0A162NTU9"/>
<dbReference type="InterPro" id="IPR000782">
    <property type="entry name" value="FAS1_domain"/>
</dbReference>
<evidence type="ECO:0000259" key="1">
    <source>
        <dbReference type="PROSITE" id="PS50213"/>
    </source>
</evidence>
<dbReference type="GO" id="GO:0000329">
    <property type="term" value="C:fungal-type vacuole membrane"/>
    <property type="evidence" value="ECO:0007669"/>
    <property type="project" value="TreeGrafter"/>
</dbReference>
<dbReference type="Proteomes" id="UP000076584">
    <property type="component" value="Unassembled WGS sequence"/>
</dbReference>
<dbReference type="EMBL" id="LFIW01000471">
    <property type="protein sequence ID" value="KZL86304.1"/>
    <property type="molecule type" value="Genomic_DNA"/>
</dbReference>
<dbReference type="GO" id="GO:0016236">
    <property type="term" value="P:macroautophagy"/>
    <property type="evidence" value="ECO:0007669"/>
    <property type="project" value="TreeGrafter"/>
</dbReference>
<evidence type="ECO:0000313" key="2">
    <source>
        <dbReference type="EMBL" id="KZL86304.1"/>
    </source>
</evidence>
<comment type="caution">
    <text evidence="2">The sequence shown here is derived from an EMBL/GenBank/DDBJ whole genome shotgun (WGS) entry which is preliminary data.</text>
</comment>
<dbReference type="SMART" id="SM00554">
    <property type="entry name" value="FAS1"/>
    <property type="match status" value="2"/>
</dbReference>
<sequence length="454" mass="47000">LSKPQKSLFYLDLELLFSRLLLQSPTSYCRHAESRHHKKHRTTMRPSTRTFLAAAASAVVGASVVAAQGLEEVLGKQANLTTFRGLVKDHADIFSKLPKSGVTILAPSDSAYLKGQGWDSNKDDIPIALQYGVLNGRFSFDALLPGNSTIKSTLLTDTRFSNVTDGQQVLVTKQPNGDVVVTSGVASRTTALKTDIPFDGGLIQVIDSLMVTPARLETTARDAYQEFTSFLGALYTAGLVTEFAETKNVTIFAPRNAAFQQVAGTLSGISKEALRRVLQYHLVPSVVAQASLLANQTKLDTAVGGESVDITVYNNDVFVDSARIIQTDILVANGVIQMIDAVLNVDAQNVVPNVTAVSQVPVFTITGTVETGTAAPTPFISALPCTADCPVTGGGSGGGGGGAGRTATGGVAQSSSTGGVAAARCTGGLVGAAAGLGLSLALGVMGMEALGAIA</sequence>
<dbReference type="Pfam" id="PF02469">
    <property type="entry name" value="Fasciclin"/>
    <property type="match status" value="2"/>
</dbReference>
<dbReference type="PANTHER" id="PTHR10900">
    <property type="entry name" value="PERIOSTIN-RELATED"/>
    <property type="match status" value="1"/>
</dbReference>